<organism evidence="1 2">
    <name type="scientific">Panagrolaimus sp. ES5</name>
    <dbReference type="NCBI Taxonomy" id="591445"/>
    <lineage>
        <taxon>Eukaryota</taxon>
        <taxon>Metazoa</taxon>
        <taxon>Ecdysozoa</taxon>
        <taxon>Nematoda</taxon>
        <taxon>Chromadorea</taxon>
        <taxon>Rhabditida</taxon>
        <taxon>Tylenchina</taxon>
        <taxon>Panagrolaimomorpha</taxon>
        <taxon>Panagrolaimoidea</taxon>
        <taxon>Panagrolaimidae</taxon>
        <taxon>Panagrolaimus</taxon>
    </lineage>
</organism>
<accession>A0AC34FH89</accession>
<protein>
    <submittedName>
        <fullName evidence="2">Aminoacyl-tRNA hydrolase</fullName>
    </submittedName>
</protein>
<evidence type="ECO:0000313" key="2">
    <source>
        <dbReference type="WBParaSite" id="ES5_v2.g16757.t1"/>
    </source>
</evidence>
<reference evidence="2" key="1">
    <citation type="submission" date="2022-11" db="UniProtKB">
        <authorList>
            <consortium name="WormBaseParasite"/>
        </authorList>
    </citation>
    <scope>IDENTIFICATION</scope>
</reference>
<name>A0AC34FH89_9BILA</name>
<dbReference type="Proteomes" id="UP000887579">
    <property type="component" value="Unplaced"/>
</dbReference>
<dbReference type="WBParaSite" id="ES5_v2.g16757.t1">
    <property type="protein sequence ID" value="ES5_v2.g16757.t1"/>
    <property type="gene ID" value="ES5_v2.g16757"/>
</dbReference>
<sequence>MSTKSDDTLVMYLVLRKDLTSLPGWNTGALVTQAAHASTACIWKYKDDPNVQSYLDPANIDHMHKVTLSATNSDELQKAMQILKENNIDHRIWREDDMDVCIAVKPMLRSHIKPILSGFKLFK</sequence>
<proteinExistence type="predicted"/>
<evidence type="ECO:0000313" key="1">
    <source>
        <dbReference type="Proteomes" id="UP000887579"/>
    </source>
</evidence>